<gene>
    <name evidence="2" type="ORF">PT974_00825</name>
</gene>
<feature type="domain" description="Aminoglycoside phosphotransferase" evidence="1">
    <location>
        <begin position="142"/>
        <end position="348"/>
    </location>
</feature>
<reference evidence="2 3" key="1">
    <citation type="submission" date="2024-01" db="EMBL/GenBank/DDBJ databases">
        <title>Complete genome of Cladobotryum mycophilum ATHUM6906.</title>
        <authorList>
            <person name="Christinaki A.C."/>
            <person name="Myridakis A.I."/>
            <person name="Kouvelis V.N."/>
        </authorList>
    </citation>
    <scope>NUCLEOTIDE SEQUENCE [LARGE SCALE GENOMIC DNA]</scope>
    <source>
        <strain evidence="2 3">ATHUM6906</strain>
    </source>
</reference>
<dbReference type="InterPro" id="IPR011009">
    <property type="entry name" value="Kinase-like_dom_sf"/>
</dbReference>
<dbReference type="InterPro" id="IPR035896">
    <property type="entry name" value="AN1-like_Znf"/>
</dbReference>
<organism evidence="2 3">
    <name type="scientific">Cladobotryum mycophilum</name>
    <dbReference type="NCBI Taxonomy" id="491253"/>
    <lineage>
        <taxon>Eukaryota</taxon>
        <taxon>Fungi</taxon>
        <taxon>Dikarya</taxon>
        <taxon>Ascomycota</taxon>
        <taxon>Pezizomycotina</taxon>
        <taxon>Sordariomycetes</taxon>
        <taxon>Hypocreomycetidae</taxon>
        <taxon>Hypocreales</taxon>
        <taxon>Hypocreaceae</taxon>
        <taxon>Cladobotryum</taxon>
    </lineage>
</organism>
<dbReference type="Pfam" id="PF01636">
    <property type="entry name" value="APH"/>
    <property type="match status" value="1"/>
</dbReference>
<dbReference type="InterPro" id="IPR002575">
    <property type="entry name" value="Aminoglycoside_PTrfase"/>
</dbReference>
<evidence type="ECO:0000313" key="2">
    <source>
        <dbReference type="EMBL" id="KAK5998446.1"/>
    </source>
</evidence>
<keyword evidence="3" id="KW-1185">Reference proteome</keyword>
<protein>
    <recommendedName>
        <fullName evidence="1">Aminoglycoside phosphotransferase domain-containing protein</fullName>
    </recommendedName>
</protein>
<name>A0ABR0T3D1_9HYPO</name>
<evidence type="ECO:0000259" key="1">
    <source>
        <dbReference type="Pfam" id="PF01636"/>
    </source>
</evidence>
<comment type="caution">
    <text evidence="2">The sequence shown here is derived from an EMBL/GenBank/DDBJ whole genome shotgun (WGS) entry which is preliminary data.</text>
</comment>
<dbReference type="PANTHER" id="PTHR21310">
    <property type="entry name" value="AMINOGLYCOSIDE PHOSPHOTRANSFERASE-RELATED-RELATED"/>
    <property type="match status" value="1"/>
</dbReference>
<dbReference type="Gene3D" id="3.90.1200.10">
    <property type="match status" value="1"/>
</dbReference>
<proteinExistence type="predicted"/>
<dbReference type="PANTHER" id="PTHR21310:SF15">
    <property type="entry name" value="AMINOGLYCOSIDE PHOSPHOTRANSFERASE DOMAIN-CONTAINING PROTEIN"/>
    <property type="match status" value="1"/>
</dbReference>
<accession>A0ABR0T3D1</accession>
<dbReference type="InterPro" id="IPR051678">
    <property type="entry name" value="AGP_Transferase"/>
</dbReference>
<dbReference type="Proteomes" id="UP001338125">
    <property type="component" value="Unassembled WGS sequence"/>
</dbReference>
<dbReference type="SUPFAM" id="SSF118310">
    <property type="entry name" value="AN1-like Zinc finger"/>
    <property type="match status" value="1"/>
</dbReference>
<dbReference type="SUPFAM" id="SSF56112">
    <property type="entry name" value="Protein kinase-like (PK-like)"/>
    <property type="match status" value="1"/>
</dbReference>
<evidence type="ECO:0000313" key="3">
    <source>
        <dbReference type="Proteomes" id="UP001338125"/>
    </source>
</evidence>
<dbReference type="EMBL" id="JAVFKD010000001">
    <property type="protein sequence ID" value="KAK5998446.1"/>
    <property type="molecule type" value="Genomic_DNA"/>
</dbReference>
<sequence length="462" mass="52895">MPMWHCNFSRCRQAAVRIDGDCVLCNRHLCAKHIQPEFYDCLAWDDGEDYVFAAFEAREDRTLELFNKINTKALISRASELRGGMPCTVPDLEYDAETRLSVMGGMNYHIEITFNDGVQWMARIRQADATSPPPKVRDYIMKSEIATYMFLEKTKLPAPKLFDYAFEGDPGNQVGVCYMFIEKLPGTTNIGLIHDASNADKIKIMNQIADSYIELHKHPFKQLGSLALDKKPTVGPFTRDQGIDFERDLMRPIGPCSSLNEHRTSQLKLILDLTLRGEMYARRPIDGYLLHRYLLDLVPKASPKIAPTDKGKFFLKHADDKGDHILVDDHGNVTGIIDWEWAFITSPAIAFNSPMGFFDVGDFYVGENKLGEHEAAFAEVLRKKGRQDLADYVLNGKLQHRFNFLCGYDFNLDWDGFKGIFKGLRKLVDEEDGPVEWEEWKRKALEEYSDDVGLKKLLRKKK</sequence>